<dbReference type="GO" id="GO:0005737">
    <property type="term" value="C:cytoplasm"/>
    <property type="evidence" value="ECO:0007669"/>
    <property type="project" value="TreeGrafter"/>
</dbReference>
<dbReference type="UniPathway" id="UPA01020"/>
<keyword evidence="9" id="KW-0408">Iron</keyword>
<keyword evidence="18" id="KW-1185">Reference proteome</keyword>
<evidence type="ECO:0000256" key="11">
    <source>
        <dbReference type="ARBA" id="ARBA00023136"/>
    </source>
</evidence>
<evidence type="ECO:0000256" key="1">
    <source>
        <dbReference type="ARBA" id="ARBA00001962"/>
    </source>
</evidence>
<keyword evidence="7" id="KW-1133">Transmembrane helix</keyword>
<keyword evidence="6" id="KW-0479">Metal-binding</keyword>
<evidence type="ECO:0000256" key="6">
    <source>
        <dbReference type="ARBA" id="ARBA00022723"/>
    </source>
</evidence>
<organism evidence="18 19">
    <name type="scientific">Syphacia muris</name>
    <dbReference type="NCBI Taxonomy" id="451379"/>
    <lineage>
        <taxon>Eukaryota</taxon>
        <taxon>Metazoa</taxon>
        <taxon>Ecdysozoa</taxon>
        <taxon>Nematoda</taxon>
        <taxon>Chromadorea</taxon>
        <taxon>Rhabditida</taxon>
        <taxon>Spirurina</taxon>
        <taxon>Oxyuridomorpha</taxon>
        <taxon>Oxyuroidea</taxon>
        <taxon>Oxyuridae</taxon>
        <taxon>Syphacia</taxon>
    </lineage>
</organism>
<dbReference type="AlphaFoldDB" id="A0A0N5AQU7"/>
<evidence type="ECO:0000256" key="14">
    <source>
        <dbReference type="ARBA" id="ARBA00026095"/>
    </source>
</evidence>
<keyword evidence="4" id="KW-0812">Transmembrane</keyword>
<protein>
    <recommendedName>
        <fullName evidence="14">cholesterol 7-desaturase</fullName>
        <ecNumber evidence="14">1.14.19.21</ecNumber>
    </recommendedName>
</protein>
<evidence type="ECO:0000313" key="19">
    <source>
        <dbReference type="WBParaSite" id="SMUV_0000707201-mRNA-1"/>
    </source>
</evidence>
<dbReference type="Proteomes" id="UP000046393">
    <property type="component" value="Unplaced"/>
</dbReference>
<sequence>MDDLKSLDSIPPEIQSRQYVGKTSDSVPLPIYPNGWFCIALSSDIKPKEVKRIYFLGQQLTLIRSEEGKVHLVDAFCPHLGASFNVGGRVVDKNCIQCPFHGWVFSGETGKCTRIPYNKGSVPEQAKVAVWPVVERNNHVYVWYHCDGEEPQWEVPEVEEISNGKWTYKGRTEHEVRCHIQEIPENGADIAHLGYLHLAAANEGNDITKIRLDSENRIIKHYWDGNWEAQSKPNQHVGIMHLDQAITYRNHKIPLTSTKLDAIQIGPGIVHMMFDFGIFGKGIVIQHVTPEGPLMQRSRFVMYSTLPRILANVFMTLEAYQFERDIYVWNNKCFIRKPMLVKCDGPIMKFRRWFNQFYTENSPKLNWDGTVMDEIKSIYDW</sequence>
<comment type="subcellular location">
    <subcellularLocation>
        <location evidence="2">Membrane</location>
    </subcellularLocation>
</comment>
<evidence type="ECO:0000256" key="4">
    <source>
        <dbReference type="ARBA" id="ARBA00022692"/>
    </source>
</evidence>
<dbReference type="SUPFAM" id="SSF55961">
    <property type="entry name" value="Bet v1-like"/>
    <property type="match status" value="1"/>
</dbReference>
<keyword evidence="10" id="KW-0411">Iron-sulfur</keyword>
<evidence type="ECO:0000256" key="7">
    <source>
        <dbReference type="ARBA" id="ARBA00022989"/>
    </source>
</evidence>
<dbReference type="GO" id="GO:0008203">
    <property type="term" value="P:cholesterol metabolic process"/>
    <property type="evidence" value="ECO:0007669"/>
    <property type="project" value="InterPro"/>
</dbReference>
<keyword evidence="8" id="KW-0560">Oxidoreductase</keyword>
<comment type="catalytic activity">
    <reaction evidence="16">
        <text>cholesterol + NADPH + O2 + H(+) = 7-dehydrocholesterol + NADP(+) + 2 H2O</text>
        <dbReference type="Rhea" id="RHEA:45024"/>
        <dbReference type="ChEBI" id="CHEBI:15377"/>
        <dbReference type="ChEBI" id="CHEBI:15378"/>
        <dbReference type="ChEBI" id="CHEBI:15379"/>
        <dbReference type="ChEBI" id="CHEBI:16113"/>
        <dbReference type="ChEBI" id="CHEBI:17759"/>
        <dbReference type="ChEBI" id="CHEBI:57783"/>
        <dbReference type="ChEBI" id="CHEBI:58349"/>
        <dbReference type="EC" id="1.14.19.21"/>
    </reaction>
    <physiologicalReaction direction="left-to-right" evidence="16">
        <dbReference type="Rhea" id="RHEA:45025"/>
    </physiologicalReaction>
</comment>
<evidence type="ECO:0000313" key="18">
    <source>
        <dbReference type="Proteomes" id="UP000046393"/>
    </source>
</evidence>
<evidence type="ECO:0000256" key="9">
    <source>
        <dbReference type="ARBA" id="ARBA00023004"/>
    </source>
</evidence>
<dbReference type="GO" id="GO:0016020">
    <property type="term" value="C:membrane"/>
    <property type="evidence" value="ECO:0007669"/>
    <property type="project" value="UniProtKB-SubCell"/>
</dbReference>
<evidence type="ECO:0000256" key="15">
    <source>
        <dbReference type="ARBA" id="ARBA00047853"/>
    </source>
</evidence>
<evidence type="ECO:0000259" key="17">
    <source>
        <dbReference type="PROSITE" id="PS51296"/>
    </source>
</evidence>
<evidence type="ECO:0000256" key="8">
    <source>
        <dbReference type="ARBA" id="ARBA00023002"/>
    </source>
</evidence>
<dbReference type="PROSITE" id="PS51296">
    <property type="entry name" value="RIESKE"/>
    <property type="match status" value="1"/>
</dbReference>
<evidence type="ECO:0000256" key="2">
    <source>
        <dbReference type="ARBA" id="ARBA00004370"/>
    </source>
</evidence>
<evidence type="ECO:0000256" key="10">
    <source>
        <dbReference type="ARBA" id="ARBA00023014"/>
    </source>
</evidence>
<comment type="pathway">
    <text evidence="12">Steroid hormone biosynthesis; dafachronic acid biosynthesis.</text>
</comment>
<comment type="pathway">
    <text evidence="3">Hormone biosynthesis.</text>
</comment>
<dbReference type="Gene3D" id="2.102.10.10">
    <property type="entry name" value="Rieske [2Fe-2S] iron-sulphur domain"/>
    <property type="match status" value="1"/>
</dbReference>
<keyword evidence="11" id="KW-0472">Membrane</keyword>
<evidence type="ECO:0000256" key="16">
    <source>
        <dbReference type="ARBA" id="ARBA00049548"/>
    </source>
</evidence>
<dbReference type="InterPro" id="IPR050584">
    <property type="entry name" value="Cholesterol_7-desaturase"/>
</dbReference>
<dbReference type="Pfam" id="PF00355">
    <property type="entry name" value="Rieske"/>
    <property type="match status" value="1"/>
</dbReference>
<dbReference type="PANTHER" id="PTHR21266:SF32">
    <property type="entry name" value="CHOLESTEROL 7-DESATURASE NVD"/>
    <property type="match status" value="1"/>
</dbReference>
<dbReference type="WBParaSite" id="SMUV_0000707201-mRNA-1">
    <property type="protein sequence ID" value="SMUV_0000707201-mRNA-1"/>
    <property type="gene ID" value="SMUV_0000707201"/>
</dbReference>
<dbReference type="STRING" id="451379.A0A0N5AQU7"/>
<name>A0A0N5AQU7_9BILA</name>
<dbReference type="GO" id="GO:0170056">
    <property type="term" value="F:cholesterol 7-desaturase [NAD(P)H] activity"/>
    <property type="evidence" value="ECO:0007669"/>
    <property type="project" value="UniProtKB-EC"/>
</dbReference>
<evidence type="ECO:0000256" key="5">
    <source>
        <dbReference type="ARBA" id="ARBA00022714"/>
    </source>
</evidence>
<accession>A0A0N5AQU7</accession>
<dbReference type="SUPFAM" id="SSF50022">
    <property type="entry name" value="ISP domain"/>
    <property type="match status" value="1"/>
</dbReference>
<comment type="catalytic activity">
    <reaction evidence="15">
        <text>cholesterol + NADH + O2 + H(+) = 7-dehydrocholesterol + NAD(+) + 2 H2O</text>
        <dbReference type="Rhea" id="RHEA:51644"/>
        <dbReference type="ChEBI" id="CHEBI:15377"/>
        <dbReference type="ChEBI" id="CHEBI:15378"/>
        <dbReference type="ChEBI" id="CHEBI:15379"/>
        <dbReference type="ChEBI" id="CHEBI:16113"/>
        <dbReference type="ChEBI" id="CHEBI:17759"/>
        <dbReference type="ChEBI" id="CHEBI:57540"/>
        <dbReference type="ChEBI" id="CHEBI:57945"/>
        <dbReference type="EC" id="1.14.19.21"/>
    </reaction>
    <physiologicalReaction direction="left-to-right" evidence="15">
        <dbReference type="Rhea" id="RHEA:51645"/>
    </physiologicalReaction>
</comment>
<comment type="similarity">
    <text evidence="13">Belongs to the cholesterol 7-desaturase family.</text>
</comment>
<dbReference type="GO" id="GO:0046872">
    <property type="term" value="F:metal ion binding"/>
    <property type="evidence" value="ECO:0007669"/>
    <property type="project" value="UniProtKB-KW"/>
</dbReference>
<dbReference type="InterPro" id="IPR045605">
    <property type="entry name" value="KshA-like_C"/>
</dbReference>
<proteinExistence type="inferred from homology"/>
<keyword evidence="5" id="KW-0001">2Fe-2S</keyword>
<reference evidence="19" key="1">
    <citation type="submission" date="2017-02" db="UniProtKB">
        <authorList>
            <consortium name="WormBaseParasite"/>
        </authorList>
    </citation>
    <scope>IDENTIFICATION</scope>
</reference>
<dbReference type="Gene3D" id="3.90.380.10">
    <property type="entry name" value="Naphthalene 1,2-dioxygenase Alpha Subunit, Chain A, domain 1"/>
    <property type="match status" value="1"/>
</dbReference>
<evidence type="ECO:0000256" key="12">
    <source>
        <dbReference type="ARBA" id="ARBA00025712"/>
    </source>
</evidence>
<evidence type="ECO:0000256" key="13">
    <source>
        <dbReference type="ARBA" id="ARBA00025729"/>
    </source>
</evidence>
<dbReference type="InterPro" id="IPR017941">
    <property type="entry name" value="Rieske_2Fe-2S"/>
</dbReference>
<comment type="cofactor">
    <cofactor evidence="1">
        <name>Fe cation</name>
        <dbReference type="ChEBI" id="CHEBI:24875"/>
    </cofactor>
</comment>
<dbReference type="GO" id="GO:0051537">
    <property type="term" value="F:2 iron, 2 sulfur cluster binding"/>
    <property type="evidence" value="ECO:0007669"/>
    <property type="project" value="UniProtKB-KW"/>
</dbReference>
<dbReference type="EC" id="1.14.19.21" evidence="14"/>
<dbReference type="PANTHER" id="PTHR21266">
    <property type="entry name" value="IRON-SULFUR DOMAIN CONTAINING PROTEIN"/>
    <property type="match status" value="1"/>
</dbReference>
<dbReference type="InterPro" id="IPR036922">
    <property type="entry name" value="Rieske_2Fe-2S_sf"/>
</dbReference>
<evidence type="ECO:0000256" key="3">
    <source>
        <dbReference type="ARBA" id="ARBA00004972"/>
    </source>
</evidence>
<dbReference type="Pfam" id="PF19298">
    <property type="entry name" value="KshA_C"/>
    <property type="match status" value="1"/>
</dbReference>
<feature type="domain" description="Rieske" evidence="17">
    <location>
        <begin position="37"/>
        <end position="142"/>
    </location>
</feature>
<dbReference type="CDD" id="cd03469">
    <property type="entry name" value="Rieske_RO_Alpha_N"/>
    <property type="match status" value="1"/>
</dbReference>